<evidence type="ECO:0000313" key="2">
    <source>
        <dbReference type="EMBL" id="MBV2144422.1"/>
    </source>
</evidence>
<protein>
    <submittedName>
        <fullName evidence="2">Uncharacterized protein</fullName>
    </submittedName>
</protein>
<organism evidence="2 3">
    <name type="scientific">Falsochrobactrum tianjinense</name>
    <dbReference type="NCBI Taxonomy" id="2706015"/>
    <lineage>
        <taxon>Bacteria</taxon>
        <taxon>Pseudomonadati</taxon>
        <taxon>Pseudomonadota</taxon>
        <taxon>Alphaproteobacteria</taxon>
        <taxon>Hyphomicrobiales</taxon>
        <taxon>Brucellaceae</taxon>
        <taxon>Falsochrobactrum</taxon>
    </lineage>
</organism>
<gene>
    <name evidence="2" type="ORF">KUG47_13050</name>
</gene>
<name>A0A949PPF6_9HYPH</name>
<accession>A0A949PPF6</accession>
<evidence type="ECO:0000256" key="1">
    <source>
        <dbReference type="SAM" id="Phobius"/>
    </source>
</evidence>
<dbReference type="AlphaFoldDB" id="A0A949PPF6"/>
<dbReference type="Proteomes" id="UP000752297">
    <property type="component" value="Unassembled WGS sequence"/>
</dbReference>
<sequence>MTLTTMIIQSRFLFAGYVVSITHVFIAVAKTCFQEVQMMTPFNPRVIEAARWLATTPDSEKPHPVIEGLRQRFGLTVLEASQAATEARLIRARAL</sequence>
<keyword evidence="1" id="KW-0812">Transmembrane</keyword>
<dbReference type="EMBL" id="JAHRVA010000005">
    <property type="protein sequence ID" value="MBV2144422.1"/>
    <property type="molecule type" value="Genomic_DNA"/>
</dbReference>
<evidence type="ECO:0000313" key="3">
    <source>
        <dbReference type="Proteomes" id="UP000752297"/>
    </source>
</evidence>
<keyword evidence="3" id="KW-1185">Reference proteome</keyword>
<keyword evidence="1" id="KW-0472">Membrane</keyword>
<keyword evidence="1" id="KW-1133">Transmembrane helix</keyword>
<feature type="transmembrane region" description="Helical" evidence="1">
    <location>
        <begin position="12"/>
        <end position="29"/>
    </location>
</feature>
<reference evidence="2 3" key="1">
    <citation type="submission" date="2021-06" db="EMBL/GenBank/DDBJ databases">
        <title>Falsochrobactrum tianjin sp.nov., a new petroleum-degrading bacteria isolated from oily soils.</title>
        <authorList>
            <person name="Chen G."/>
            <person name="Chen H."/>
            <person name="Tian J."/>
            <person name="Qing J."/>
            <person name="Zhong L."/>
            <person name="Ma W."/>
            <person name="Song Y."/>
            <person name="Cui X."/>
            <person name="Yan B."/>
        </authorList>
    </citation>
    <scope>NUCLEOTIDE SEQUENCE [LARGE SCALE GENOMIC DNA]</scope>
    <source>
        <strain evidence="2 3">TDYN1</strain>
    </source>
</reference>
<proteinExistence type="predicted"/>
<comment type="caution">
    <text evidence="2">The sequence shown here is derived from an EMBL/GenBank/DDBJ whole genome shotgun (WGS) entry which is preliminary data.</text>
</comment>